<organism evidence="1 2">
    <name type="scientific">Fusarium keratoplasticum</name>
    <dbReference type="NCBI Taxonomy" id="1328300"/>
    <lineage>
        <taxon>Eukaryota</taxon>
        <taxon>Fungi</taxon>
        <taxon>Dikarya</taxon>
        <taxon>Ascomycota</taxon>
        <taxon>Pezizomycotina</taxon>
        <taxon>Sordariomycetes</taxon>
        <taxon>Hypocreomycetidae</taxon>
        <taxon>Hypocreales</taxon>
        <taxon>Nectriaceae</taxon>
        <taxon>Fusarium</taxon>
        <taxon>Fusarium solani species complex</taxon>
    </lineage>
</organism>
<proteinExistence type="predicted"/>
<dbReference type="EMBL" id="CM046506">
    <property type="protein sequence ID" value="KAI8670441.1"/>
    <property type="molecule type" value="Genomic_DNA"/>
</dbReference>
<keyword evidence="2" id="KW-1185">Reference proteome</keyword>
<evidence type="ECO:0000313" key="2">
    <source>
        <dbReference type="Proteomes" id="UP001065298"/>
    </source>
</evidence>
<protein>
    <submittedName>
        <fullName evidence="1">MFS domain-containing protein</fullName>
    </submittedName>
</protein>
<sequence length="266" mass="29569">MEIYLRCSRLTWLIVVDLPDSKRNKFLTEEEKEVLRQRLISERGDAEAGKVTFNVIAHACKQWHIWAVCLIYMGGASGLYAFLFFLPVILMNSLGFFQVQAFCLTAPPAAFAVIVNQFTSWAADKTRMRGPYAFLECIVAIVGLAMTGFLTNPIPRYIRTFLGMGGTTALISTTLAWAQNNVFSDADRSVITVIQVCHAALGGIYSALVFRQQVAPNYVPGIIGTGGLFLLGAITTPVTPWLLWKLNKEADCGKRVGHNESFRYTW</sequence>
<dbReference type="Proteomes" id="UP001065298">
    <property type="component" value="Chromosome 4"/>
</dbReference>
<comment type="caution">
    <text evidence="1">The sequence shown here is derived from an EMBL/GenBank/DDBJ whole genome shotgun (WGS) entry which is preliminary data.</text>
</comment>
<name>A0ACC0R1T8_9HYPO</name>
<gene>
    <name evidence="1" type="ORF">NCS57_00515400</name>
</gene>
<reference evidence="1" key="1">
    <citation type="submission" date="2022-06" db="EMBL/GenBank/DDBJ databases">
        <title>Fusarium solani species complex genomes reveal bases of compartmentalisation and animal pathogenesis.</title>
        <authorList>
            <person name="Tsai I.J."/>
        </authorList>
    </citation>
    <scope>NUCLEOTIDE SEQUENCE</scope>
    <source>
        <strain evidence="1">Fu6.1</strain>
    </source>
</reference>
<accession>A0ACC0R1T8</accession>
<evidence type="ECO:0000313" key="1">
    <source>
        <dbReference type="EMBL" id="KAI8670441.1"/>
    </source>
</evidence>